<dbReference type="Gene3D" id="1.10.150.280">
    <property type="entry name" value="AF1531-like domain"/>
    <property type="match status" value="2"/>
</dbReference>
<gene>
    <name evidence="2" type="ORF">ACFQZS_13745</name>
</gene>
<keyword evidence="3" id="KW-1185">Reference proteome</keyword>
<keyword evidence="1" id="KW-0812">Transmembrane</keyword>
<organism evidence="2 3">
    <name type="scientific">Mucilaginibacter calamicampi</name>
    <dbReference type="NCBI Taxonomy" id="1302352"/>
    <lineage>
        <taxon>Bacteria</taxon>
        <taxon>Pseudomonadati</taxon>
        <taxon>Bacteroidota</taxon>
        <taxon>Sphingobacteriia</taxon>
        <taxon>Sphingobacteriales</taxon>
        <taxon>Sphingobacteriaceae</taxon>
        <taxon>Mucilaginibacter</taxon>
    </lineage>
</organism>
<comment type="caution">
    <text evidence="2">The sequence shown here is derived from an EMBL/GenBank/DDBJ whole genome shotgun (WGS) entry which is preliminary data.</text>
</comment>
<keyword evidence="1" id="KW-1133">Transmembrane helix</keyword>
<dbReference type="PANTHER" id="PTHR21180:SF32">
    <property type="entry name" value="ENDONUCLEASE_EXONUCLEASE_PHOSPHATASE FAMILY DOMAIN-CONTAINING PROTEIN 1"/>
    <property type="match status" value="1"/>
</dbReference>
<dbReference type="SUPFAM" id="SSF47781">
    <property type="entry name" value="RuvA domain 2-like"/>
    <property type="match status" value="2"/>
</dbReference>
<dbReference type="RefSeq" id="WP_377101164.1">
    <property type="nucleotide sequence ID" value="NZ_JBHTHU010000018.1"/>
</dbReference>
<dbReference type="Pfam" id="PF12836">
    <property type="entry name" value="HHH_3"/>
    <property type="match status" value="2"/>
</dbReference>
<evidence type="ECO:0000256" key="1">
    <source>
        <dbReference type="SAM" id="Phobius"/>
    </source>
</evidence>
<sequence>MKQRVTNYFSITKKEWNGTVVLVIAILLIMAAPYIYQKLHKDKPVNFKEFDKAVALLSAADKKTAGNSNAFQTSTTAFNYSLNKLKAGETIELNTADSAALTHVHGIGPSFAKRIIGYRRKLGGFIDKEQLQEVYGLDAEKYGEISDEIRIDASRINKLPINTINFEQLRRFPYLSYKQGNAIIQYRAQHGNYNSIEDMRPIAILNEDILRKIAPYIIYK</sequence>
<evidence type="ECO:0000313" key="3">
    <source>
        <dbReference type="Proteomes" id="UP001596958"/>
    </source>
</evidence>
<reference evidence="3" key="1">
    <citation type="journal article" date="2019" name="Int. J. Syst. Evol. Microbiol.">
        <title>The Global Catalogue of Microorganisms (GCM) 10K type strain sequencing project: providing services to taxonomists for standard genome sequencing and annotation.</title>
        <authorList>
            <consortium name="The Broad Institute Genomics Platform"/>
            <consortium name="The Broad Institute Genome Sequencing Center for Infectious Disease"/>
            <person name="Wu L."/>
            <person name="Ma J."/>
        </authorList>
    </citation>
    <scope>NUCLEOTIDE SEQUENCE [LARGE SCALE GENOMIC DNA]</scope>
    <source>
        <strain evidence="3">CCUG 63418</strain>
    </source>
</reference>
<feature type="transmembrane region" description="Helical" evidence="1">
    <location>
        <begin position="16"/>
        <end position="36"/>
    </location>
</feature>
<dbReference type="InterPro" id="IPR051675">
    <property type="entry name" value="Endo/Exo/Phosphatase_dom_1"/>
</dbReference>
<dbReference type="InterPro" id="IPR010994">
    <property type="entry name" value="RuvA_2-like"/>
</dbReference>
<dbReference type="GO" id="GO:0003677">
    <property type="term" value="F:DNA binding"/>
    <property type="evidence" value="ECO:0007669"/>
    <property type="project" value="UniProtKB-KW"/>
</dbReference>
<protein>
    <submittedName>
        <fullName evidence="2">ComEA family DNA-binding protein</fullName>
    </submittedName>
</protein>
<name>A0ABW2Z033_9SPHI</name>
<accession>A0ABW2Z033</accession>
<proteinExistence type="predicted"/>
<keyword evidence="2" id="KW-0238">DNA-binding</keyword>
<dbReference type="PANTHER" id="PTHR21180">
    <property type="entry name" value="ENDONUCLEASE/EXONUCLEASE/PHOSPHATASE FAMILY DOMAIN-CONTAINING PROTEIN 1"/>
    <property type="match status" value="1"/>
</dbReference>
<keyword evidence="1" id="KW-0472">Membrane</keyword>
<dbReference type="EMBL" id="JBHTHU010000018">
    <property type="protein sequence ID" value="MFD0751209.1"/>
    <property type="molecule type" value="Genomic_DNA"/>
</dbReference>
<evidence type="ECO:0000313" key="2">
    <source>
        <dbReference type="EMBL" id="MFD0751209.1"/>
    </source>
</evidence>
<dbReference type="Proteomes" id="UP001596958">
    <property type="component" value="Unassembled WGS sequence"/>
</dbReference>